<accession>A0ABV6QBI6</accession>
<feature type="compositionally biased region" description="Basic and acidic residues" evidence="1">
    <location>
        <begin position="23"/>
        <end position="40"/>
    </location>
</feature>
<dbReference type="PROSITE" id="PS51257">
    <property type="entry name" value="PROKAR_LIPOPROTEIN"/>
    <property type="match status" value="1"/>
</dbReference>
<comment type="caution">
    <text evidence="2">The sequence shown here is derived from an EMBL/GenBank/DDBJ whole genome shotgun (WGS) entry which is preliminary data.</text>
</comment>
<evidence type="ECO:0000313" key="3">
    <source>
        <dbReference type="Proteomes" id="UP001589832"/>
    </source>
</evidence>
<organism evidence="2 3">
    <name type="scientific">Winogradskyella pulchriflava</name>
    <dbReference type="NCBI Taxonomy" id="1110688"/>
    <lineage>
        <taxon>Bacteria</taxon>
        <taxon>Pseudomonadati</taxon>
        <taxon>Bacteroidota</taxon>
        <taxon>Flavobacteriia</taxon>
        <taxon>Flavobacteriales</taxon>
        <taxon>Flavobacteriaceae</taxon>
        <taxon>Winogradskyella</taxon>
    </lineage>
</organism>
<dbReference type="Gene3D" id="1.20.120.20">
    <property type="entry name" value="Apolipoprotein"/>
    <property type="match status" value="1"/>
</dbReference>
<evidence type="ECO:0000256" key="1">
    <source>
        <dbReference type="SAM" id="MobiDB-lite"/>
    </source>
</evidence>
<name>A0ABV6QBI6_9FLAO</name>
<dbReference type="EMBL" id="JBHLTQ010000007">
    <property type="protein sequence ID" value="MFC0605664.1"/>
    <property type="molecule type" value="Genomic_DNA"/>
</dbReference>
<proteinExistence type="predicted"/>
<evidence type="ECO:0000313" key="2">
    <source>
        <dbReference type="EMBL" id="MFC0605664.1"/>
    </source>
</evidence>
<dbReference type="RefSeq" id="WP_386064939.1">
    <property type="nucleotide sequence ID" value="NZ_JBHLTQ010000007.1"/>
</dbReference>
<protein>
    <recommendedName>
        <fullName evidence="4">YtxH domain-containing protein</fullName>
    </recommendedName>
</protein>
<feature type="region of interest" description="Disordered" evidence="1">
    <location>
        <begin position="23"/>
        <end position="71"/>
    </location>
</feature>
<gene>
    <name evidence="2" type="ORF">ACFFGA_13930</name>
</gene>
<keyword evidence="3" id="KW-1185">Reference proteome</keyword>
<reference evidence="2 3" key="1">
    <citation type="submission" date="2024-09" db="EMBL/GenBank/DDBJ databases">
        <authorList>
            <person name="Sun Q."/>
            <person name="Mori K."/>
        </authorList>
    </citation>
    <scope>NUCLEOTIDE SEQUENCE [LARGE SCALE GENOMIC DNA]</scope>
    <source>
        <strain evidence="2 3">NCAIM B.02481</strain>
    </source>
</reference>
<sequence>MKKVSYLLIALFSLSLIVSSCREQKSPDEKVEEAMESVKEDLDDASDDVKDAAEDLEDEIKEAKEEQNDDN</sequence>
<feature type="compositionally biased region" description="Basic and acidic residues" evidence="1">
    <location>
        <begin position="61"/>
        <end position="71"/>
    </location>
</feature>
<dbReference type="Proteomes" id="UP001589832">
    <property type="component" value="Unassembled WGS sequence"/>
</dbReference>
<evidence type="ECO:0008006" key="4">
    <source>
        <dbReference type="Google" id="ProtNLM"/>
    </source>
</evidence>